<keyword evidence="6" id="KW-0132">Cell division</keyword>
<keyword evidence="15" id="KW-1185">Reference proteome</keyword>
<keyword evidence="4" id="KW-0158">Chromosome</keyword>
<dbReference type="EMBL" id="CM009751">
    <property type="protein sequence ID" value="PUZ67968.1"/>
    <property type="molecule type" value="Genomic_DNA"/>
</dbReference>
<feature type="region of interest" description="Disordered" evidence="13">
    <location>
        <begin position="110"/>
        <end position="138"/>
    </location>
</feature>
<dbReference type="GO" id="GO:0051301">
    <property type="term" value="P:cell division"/>
    <property type="evidence" value="ECO:0007669"/>
    <property type="project" value="UniProtKB-KW"/>
</dbReference>
<dbReference type="PANTHER" id="PTHR48118">
    <property type="entry name" value="SPINDLE AND KINETOCHORE-ASSOCIATED PROTEIN 3"/>
    <property type="match status" value="1"/>
</dbReference>
<evidence type="ECO:0000256" key="10">
    <source>
        <dbReference type="ARBA" id="ARBA00023212"/>
    </source>
</evidence>
<reference evidence="14 15" key="1">
    <citation type="submission" date="2018-04" db="EMBL/GenBank/DDBJ databases">
        <title>WGS assembly of Panicum hallii var. hallii HAL2.</title>
        <authorList>
            <person name="Lovell J."/>
            <person name="Jenkins J."/>
            <person name="Lowry D."/>
            <person name="Mamidi S."/>
            <person name="Sreedasyam A."/>
            <person name="Weng X."/>
            <person name="Barry K."/>
            <person name="Bonette J."/>
            <person name="Campitelli B."/>
            <person name="Daum C."/>
            <person name="Gordon S."/>
            <person name="Gould B."/>
            <person name="Lipzen A."/>
            <person name="MacQueen A."/>
            <person name="Palacio-Mejia J."/>
            <person name="Plott C."/>
            <person name="Shakirov E."/>
            <person name="Shu S."/>
            <person name="Yoshinaga Y."/>
            <person name="Zane M."/>
            <person name="Rokhsar D."/>
            <person name="Grimwood J."/>
            <person name="Schmutz J."/>
            <person name="Juenger T."/>
        </authorList>
    </citation>
    <scope>NUCLEOTIDE SEQUENCE [LARGE SCALE GENOMIC DNA]</scope>
    <source>
        <strain evidence="15">cv. HAL2</strain>
    </source>
</reference>
<dbReference type="InterPro" id="IPR033341">
    <property type="entry name" value="SKA3"/>
</dbReference>
<dbReference type="GO" id="GO:0007059">
    <property type="term" value="P:chromosome segregation"/>
    <property type="evidence" value="ECO:0007669"/>
    <property type="project" value="InterPro"/>
</dbReference>
<keyword evidence="9" id="KW-0995">Kinetochore</keyword>
<dbReference type="GO" id="GO:0005876">
    <property type="term" value="C:spindle microtubule"/>
    <property type="evidence" value="ECO:0007669"/>
    <property type="project" value="TreeGrafter"/>
</dbReference>
<organism evidence="14 15">
    <name type="scientific">Panicum hallii var. hallii</name>
    <dbReference type="NCBI Taxonomy" id="1504633"/>
    <lineage>
        <taxon>Eukaryota</taxon>
        <taxon>Viridiplantae</taxon>
        <taxon>Streptophyta</taxon>
        <taxon>Embryophyta</taxon>
        <taxon>Tracheophyta</taxon>
        <taxon>Spermatophyta</taxon>
        <taxon>Magnoliopsida</taxon>
        <taxon>Liliopsida</taxon>
        <taxon>Poales</taxon>
        <taxon>Poaceae</taxon>
        <taxon>PACMAD clade</taxon>
        <taxon>Panicoideae</taxon>
        <taxon>Panicodae</taxon>
        <taxon>Paniceae</taxon>
        <taxon>Panicinae</taxon>
        <taxon>Panicum</taxon>
        <taxon>Panicum sect. Panicum</taxon>
    </lineage>
</organism>
<evidence type="ECO:0000256" key="1">
    <source>
        <dbReference type="ARBA" id="ARBA00004186"/>
    </source>
</evidence>
<dbReference type="GO" id="GO:0000278">
    <property type="term" value="P:mitotic cell cycle"/>
    <property type="evidence" value="ECO:0007669"/>
    <property type="project" value="TreeGrafter"/>
</dbReference>
<feature type="compositionally biased region" description="Gly residues" evidence="13">
    <location>
        <begin position="122"/>
        <end position="132"/>
    </location>
</feature>
<protein>
    <submittedName>
        <fullName evidence="14">Uncharacterized protein</fullName>
    </submittedName>
</protein>
<evidence type="ECO:0000313" key="15">
    <source>
        <dbReference type="Proteomes" id="UP000244336"/>
    </source>
</evidence>
<accession>A0A2T7EJH0</accession>
<evidence type="ECO:0000256" key="5">
    <source>
        <dbReference type="ARBA" id="ARBA00022490"/>
    </source>
</evidence>
<keyword evidence="10" id="KW-0206">Cytoskeleton</keyword>
<evidence type="ECO:0000256" key="2">
    <source>
        <dbReference type="ARBA" id="ARBA00004629"/>
    </source>
</evidence>
<sequence>MGGEMERCISSLCASLSTVLDHADSSSRELADAVSRRPIHLESATTAFLQKLDRLAEAAGADVARLESMAFGAVSFEELLGHCGEALSVYARHADAIESRLASFGYEPPEVEPEVDAEDGGAGEVGDPGNGGFSASSSVLRSDRRRFDNDDDALFGGSLKNLGFSDATLATLSSEVTNYSESPKKLYKNPDSADDGQKIMNEPELIAPQNERNDQGNSFKEMIRASKEEYEQLPPYMKSLASWEELYEGILKLNSYFGSNNALNQDDTGAIGLGRKGRACLLMLLRLNQLTMETVDGSTCYTIRKMNQ</sequence>
<gene>
    <name evidence="14" type="ORF">GQ55_3G476800</name>
</gene>
<keyword evidence="8" id="KW-0498">Mitosis</keyword>
<dbReference type="Proteomes" id="UP000244336">
    <property type="component" value="Chromosome 3"/>
</dbReference>
<comment type="subcellular location">
    <subcellularLocation>
        <location evidence="2">Chromosome</location>
        <location evidence="2">Centromere</location>
        <location evidence="2">Kinetochore</location>
    </subcellularLocation>
    <subcellularLocation>
        <location evidence="1">Cytoplasm</location>
        <location evidence="1">Cytoskeleton</location>
        <location evidence="1">Spindle</location>
    </subcellularLocation>
</comment>
<keyword evidence="12" id="KW-0137">Centromere</keyword>
<dbReference type="GO" id="GO:0000940">
    <property type="term" value="C:outer kinetochore"/>
    <property type="evidence" value="ECO:0007669"/>
    <property type="project" value="InterPro"/>
</dbReference>
<keyword evidence="7" id="KW-0493">Microtubule</keyword>
<evidence type="ECO:0000256" key="9">
    <source>
        <dbReference type="ARBA" id="ARBA00022838"/>
    </source>
</evidence>
<evidence type="ECO:0000256" key="7">
    <source>
        <dbReference type="ARBA" id="ARBA00022701"/>
    </source>
</evidence>
<name>A0A2T7EJH0_9POAL</name>
<dbReference type="PANTHER" id="PTHR48118:SF1">
    <property type="entry name" value="SPINDLE AND KINETOCHORE-ASSOCIATED PROTEIN 3"/>
    <property type="match status" value="1"/>
</dbReference>
<evidence type="ECO:0000256" key="4">
    <source>
        <dbReference type="ARBA" id="ARBA00022454"/>
    </source>
</evidence>
<evidence type="ECO:0000313" key="14">
    <source>
        <dbReference type="EMBL" id="PUZ67968.1"/>
    </source>
</evidence>
<feature type="compositionally biased region" description="Acidic residues" evidence="13">
    <location>
        <begin position="110"/>
        <end position="121"/>
    </location>
</feature>
<proteinExistence type="inferred from homology"/>
<dbReference type="STRING" id="1504633.A0A2T7EJH0"/>
<keyword evidence="5" id="KW-0963">Cytoplasm</keyword>
<evidence type="ECO:0000256" key="8">
    <source>
        <dbReference type="ARBA" id="ARBA00022776"/>
    </source>
</evidence>
<evidence type="ECO:0000256" key="11">
    <source>
        <dbReference type="ARBA" id="ARBA00023306"/>
    </source>
</evidence>
<comment type="similarity">
    <text evidence="3">Belongs to the SKA3 family.</text>
</comment>
<dbReference type="Gramene" id="PUZ67968">
    <property type="protein sequence ID" value="PUZ67968"/>
    <property type="gene ID" value="GQ55_3G476800"/>
</dbReference>
<evidence type="ECO:0000256" key="3">
    <source>
        <dbReference type="ARBA" id="ARBA00007716"/>
    </source>
</evidence>
<evidence type="ECO:0000256" key="6">
    <source>
        <dbReference type="ARBA" id="ARBA00022618"/>
    </source>
</evidence>
<dbReference type="AlphaFoldDB" id="A0A2T7EJH0"/>
<evidence type="ECO:0000256" key="13">
    <source>
        <dbReference type="SAM" id="MobiDB-lite"/>
    </source>
</evidence>
<keyword evidence="11" id="KW-0131">Cell cycle</keyword>
<evidence type="ECO:0000256" key="12">
    <source>
        <dbReference type="ARBA" id="ARBA00023328"/>
    </source>
</evidence>
<dbReference type="OrthoDB" id="552789at2759"/>